<protein>
    <submittedName>
        <fullName evidence="1">Predicted protein</fullName>
    </submittedName>
</protein>
<gene>
    <name evidence="1" type="ORF">SSFG_07041</name>
</gene>
<organism evidence="1 2">
    <name type="scientific">Streptomyces viridosporus (strain ATCC 14672 / DSM 40746 / JCM 4963 / KCTC 9882 / NRRL B-12104 / FH 1290)</name>
    <name type="common">Streptomyces ghanaensis</name>
    <dbReference type="NCBI Taxonomy" id="566461"/>
    <lineage>
        <taxon>Bacteria</taxon>
        <taxon>Bacillati</taxon>
        <taxon>Actinomycetota</taxon>
        <taxon>Actinomycetes</taxon>
        <taxon>Kitasatosporales</taxon>
        <taxon>Streptomycetaceae</taxon>
        <taxon>Streptomyces</taxon>
    </lineage>
</organism>
<proteinExistence type="predicted"/>
<dbReference type="AlphaFoldDB" id="D6A6X9"/>
<evidence type="ECO:0000313" key="2">
    <source>
        <dbReference type="Proteomes" id="UP000003824"/>
    </source>
</evidence>
<dbReference type="EMBL" id="DS999641">
    <property type="protein sequence ID" value="EFE71805.2"/>
    <property type="molecule type" value="Genomic_DNA"/>
</dbReference>
<reference evidence="2" key="1">
    <citation type="submission" date="2008-12" db="EMBL/GenBank/DDBJ databases">
        <title>Annotation of Streptomyces ghanaensis ATCC 14672.</title>
        <authorList>
            <consortium name="The Broad Institute Genome Sequencing Platform"/>
            <consortium name="Broad Institute Microbial Sequencing Center"/>
            <person name="Fischbach M."/>
            <person name="Ward D."/>
            <person name="Young S."/>
            <person name="Kodira C.D."/>
            <person name="Zeng Q."/>
            <person name="Koehrsen M."/>
            <person name="Godfrey P."/>
            <person name="Alvarado L."/>
            <person name="Berlin A.M."/>
            <person name="Borenstein D."/>
            <person name="Chen Z."/>
            <person name="Engels R."/>
            <person name="Freedman E."/>
            <person name="Gellesch M."/>
            <person name="Goldberg J."/>
            <person name="Griggs A."/>
            <person name="Gujja S."/>
            <person name="Heiman D.I."/>
            <person name="Hepburn T.A."/>
            <person name="Howarth C."/>
            <person name="Jen D."/>
            <person name="Larson L."/>
            <person name="Lewis B."/>
            <person name="Mehta T."/>
            <person name="Park D."/>
            <person name="Pearson M."/>
            <person name="Roberts A."/>
            <person name="Saif S."/>
            <person name="Shea T.D."/>
            <person name="Shenoy N."/>
            <person name="Sisk P."/>
            <person name="Stolte C."/>
            <person name="Sykes S.N."/>
            <person name="Walk T."/>
            <person name="White J."/>
            <person name="Yandava C."/>
            <person name="Straight P."/>
            <person name="Clardy J."/>
            <person name="Hung D."/>
            <person name="Kolter R."/>
            <person name="Mekalanos J."/>
            <person name="Walker S."/>
            <person name="Walsh C.T."/>
            <person name="Wieland B.L.C."/>
            <person name="Ilzarbe M."/>
            <person name="Galagan J."/>
            <person name="Nusbaum C."/>
            <person name="Birren B."/>
        </authorList>
    </citation>
    <scope>NUCLEOTIDE SEQUENCE [LARGE SCALE GENOMIC DNA]</scope>
    <source>
        <strain evidence="2">ATCC 14672 / DSM 40746 / JCM 4963 / KCTC 9882 / NRRL B-12104 / FH 1290</strain>
    </source>
</reference>
<dbReference type="Proteomes" id="UP000003824">
    <property type="component" value="Unassembled WGS sequence"/>
</dbReference>
<evidence type="ECO:0000313" key="1">
    <source>
        <dbReference type="EMBL" id="EFE71805.2"/>
    </source>
</evidence>
<name>D6A6X9_STRV1</name>
<accession>D6A6X9</accession>
<sequence length="58" mass="5958">MTADRLCADAVVRDGLHGMGCPRGAEHGVVCATLLTPLWTRSSAPSASPQLTPPSLNA</sequence>